<evidence type="ECO:0000313" key="2">
    <source>
        <dbReference type="Proteomes" id="UP000305848"/>
    </source>
</evidence>
<keyword evidence="2" id="KW-1185">Reference proteome</keyword>
<proteinExistence type="predicted"/>
<dbReference type="EMBL" id="SZQL01000029">
    <property type="protein sequence ID" value="TKK64713.1"/>
    <property type="molecule type" value="Genomic_DNA"/>
</dbReference>
<dbReference type="OrthoDB" id="671705at2"/>
<name>A0A4V5UTE7_9BACT</name>
<accession>A0A4V5UTE7</accession>
<evidence type="ECO:0000313" key="1">
    <source>
        <dbReference type="EMBL" id="TKK64713.1"/>
    </source>
</evidence>
<gene>
    <name evidence="1" type="ORF">FC093_21945</name>
</gene>
<dbReference type="AlphaFoldDB" id="A0A4V5UTE7"/>
<protein>
    <submittedName>
        <fullName evidence="1">Uncharacterized protein</fullName>
    </submittedName>
</protein>
<reference evidence="1 2" key="1">
    <citation type="submission" date="2019-05" db="EMBL/GenBank/DDBJ databases">
        <title>Panacibacter sp. strain 17mud1-8 Genome sequencing and assembly.</title>
        <authorList>
            <person name="Chhetri G."/>
        </authorList>
    </citation>
    <scope>NUCLEOTIDE SEQUENCE [LARGE SCALE GENOMIC DNA]</scope>
    <source>
        <strain evidence="1 2">17mud1-8</strain>
    </source>
</reference>
<organism evidence="1 2">
    <name type="scientific">Ilyomonas limi</name>
    <dbReference type="NCBI Taxonomy" id="2575867"/>
    <lineage>
        <taxon>Bacteria</taxon>
        <taxon>Pseudomonadati</taxon>
        <taxon>Bacteroidota</taxon>
        <taxon>Chitinophagia</taxon>
        <taxon>Chitinophagales</taxon>
        <taxon>Chitinophagaceae</taxon>
        <taxon>Ilyomonas</taxon>
    </lineage>
</organism>
<comment type="caution">
    <text evidence="1">The sequence shown here is derived from an EMBL/GenBank/DDBJ whole genome shotgun (WGS) entry which is preliminary data.</text>
</comment>
<sequence length="121" mass="14007">MRLFIILAIAAISCNSGTTDVKAFIPGVYIRHFEGLYSKGEDTLIISKIDGVNSYFILHRTTFRRLRNNQLSAPERTTENWSAVYNPRDKILYEQKRERMLSFMPDSNKMFVGGSAYYKIK</sequence>
<dbReference type="Proteomes" id="UP000305848">
    <property type="component" value="Unassembled WGS sequence"/>
</dbReference>
<dbReference type="RefSeq" id="WP_137263969.1">
    <property type="nucleotide sequence ID" value="NZ_SZQL01000029.1"/>
</dbReference>